<evidence type="ECO:0000256" key="1">
    <source>
        <dbReference type="ARBA" id="ARBA00000077"/>
    </source>
</evidence>
<dbReference type="PROSITE" id="PS50879">
    <property type="entry name" value="RNASE_H_1"/>
    <property type="match status" value="1"/>
</dbReference>
<dbReference type="GO" id="GO:0046872">
    <property type="term" value="F:metal ion binding"/>
    <property type="evidence" value="ECO:0007669"/>
    <property type="project" value="UniProtKB-KW"/>
</dbReference>
<reference evidence="12 13" key="1">
    <citation type="submission" date="2020-07" db="EMBL/GenBank/DDBJ databases">
        <title>Taxonomic proposal: Crassvirales, a new order of highly abundant and diverse bacterial viruses.</title>
        <authorList>
            <person name="Shkoporov A.N."/>
            <person name="Stockdale S.R."/>
            <person name="Guerin E."/>
            <person name="Ross R.P."/>
            <person name="Hill C."/>
        </authorList>
    </citation>
    <scope>NUCLEOTIDE SEQUENCE [LARGE SCALE GENOMIC DNA]</scope>
</reference>
<dbReference type="PANTHER" id="PTHR10642">
    <property type="entry name" value="RIBONUCLEASE H1"/>
    <property type="match status" value="1"/>
</dbReference>
<keyword evidence="6" id="KW-0540">Nuclease</keyword>
<dbReference type="Pfam" id="PF00075">
    <property type="entry name" value="RNase_H"/>
    <property type="match status" value="1"/>
</dbReference>
<evidence type="ECO:0000256" key="7">
    <source>
        <dbReference type="ARBA" id="ARBA00022723"/>
    </source>
</evidence>
<comment type="subunit">
    <text evidence="4">Monomer.</text>
</comment>
<dbReference type="GO" id="GO:0003676">
    <property type="term" value="F:nucleic acid binding"/>
    <property type="evidence" value="ECO:0007669"/>
    <property type="project" value="InterPro"/>
</dbReference>
<feature type="domain" description="RNase H type-1" evidence="11">
    <location>
        <begin position="1"/>
        <end position="143"/>
    </location>
</feature>
<comment type="similarity">
    <text evidence="3">Belongs to the RNase H family.</text>
</comment>
<name>A0A7M1RZH9_9CAUD</name>
<dbReference type="GeneID" id="65128891"/>
<keyword evidence="8" id="KW-0255">Endonuclease</keyword>
<evidence type="ECO:0000256" key="5">
    <source>
        <dbReference type="ARBA" id="ARBA00012180"/>
    </source>
</evidence>
<evidence type="ECO:0000256" key="6">
    <source>
        <dbReference type="ARBA" id="ARBA00022722"/>
    </source>
</evidence>
<dbReference type="Gene3D" id="3.30.420.10">
    <property type="entry name" value="Ribonuclease H-like superfamily/Ribonuclease H"/>
    <property type="match status" value="1"/>
</dbReference>
<organism evidence="12 13">
    <name type="scientific">uncultured phage cr118_1</name>
    <dbReference type="NCBI Taxonomy" id="2772063"/>
    <lineage>
        <taxon>Viruses</taxon>
        <taxon>Duplodnaviria</taxon>
        <taxon>Heunggongvirae</taxon>
        <taxon>Uroviricota</taxon>
        <taxon>Caudoviricetes</taxon>
        <taxon>Crassvirales</taxon>
        <taxon>Suoliviridae</taxon>
        <taxon>Uncouvirinae</taxon>
        <taxon>Besingivirus</taxon>
        <taxon>Besingivirus coli</taxon>
    </lineage>
</organism>
<dbReference type="SUPFAM" id="SSF53098">
    <property type="entry name" value="Ribonuclease H-like"/>
    <property type="match status" value="1"/>
</dbReference>
<dbReference type="InterPro" id="IPR012337">
    <property type="entry name" value="RNaseH-like_sf"/>
</dbReference>
<evidence type="ECO:0000259" key="11">
    <source>
        <dbReference type="PROSITE" id="PS50879"/>
    </source>
</evidence>
<keyword evidence="7" id="KW-0479">Metal-binding</keyword>
<comment type="catalytic activity">
    <reaction evidence="1">
        <text>Endonucleolytic cleavage to 5'-phosphomonoester.</text>
        <dbReference type="EC" id="3.1.26.4"/>
    </reaction>
</comment>
<dbReference type="KEGG" id="vg:65128891"/>
<evidence type="ECO:0000256" key="2">
    <source>
        <dbReference type="ARBA" id="ARBA00001946"/>
    </source>
</evidence>
<dbReference type="EC" id="3.1.26.4" evidence="5"/>
<evidence type="ECO:0000256" key="3">
    <source>
        <dbReference type="ARBA" id="ARBA00005300"/>
    </source>
</evidence>
<dbReference type="GO" id="GO:0043137">
    <property type="term" value="P:DNA replication, removal of RNA primer"/>
    <property type="evidence" value="ECO:0007669"/>
    <property type="project" value="TreeGrafter"/>
</dbReference>
<accession>A0A7M1RZH9</accession>
<dbReference type="GO" id="GO:0004523">
    <property type="term" value="F:RNA-DNA hybrid ribonuclease activity"/>
    <property type="evidence" value="ECO:0007669"/>
    <property type="project" value="UniProtKB-EC"/>
</dbReference>
<dbReference type="Proteomes" id="UP000594051">
    <property type="component" value="Segment"/>
</dbReference>
<dbReference type="CDD" id="cd09278">
    <property type="entry name" value="RNase_HI_prokaryote_like"/>
    <property type="match status" value="1"/>
</dbReference>
<dbReference type="InterPro" id="IPR036397">
    <property type="entry name" value="RNaseH_sf"/>
</dbReference>
<keyword evidence="13" id="KW-1185">Reference proteome</keyword>
<evidence type="ECO:0000313" key="12">
    <source>
        <dbReference type="EMBL" id="QOR58420.1"/>
    </source>
</evidence>
<dbReference type="InterPro" id="IPR050092">
    <property type="entry name" value="RNase_H"/>
</dbReference>
<dbReference type="InterPro" id="IPR022892">
    <property type="entry name" value="RNaseHI"/>
</dbReference>
<evidence type="ECO:0000313" key="13">
    <source>
        <dbReference type="Proteomes" id="UP000594051"/>
    </source>
</evidence>
<protein>
    <recommendedName>
        <fullName evidence="5">ribonuclease H</fullName>
        <ecNumber evidence="5">3.1.26.4</ecNumber>
    </recommendedName>
</protein>
<sequence>MRFDIYTDGSCKGNPGPGGWAFVIVHRGNLLIKQSSPLRNTTNNKAELLAVINALLGLSKLKQSKQVTLVIYTDSKYVANAFNLKWIEAWLARNFDNVKNERHWRLLIKLISNFKHVKFVWVKGHSDNEFNNIVDELACNASKLAYNLNKQSKK</sequence>
<dbReference type="EMBL" id="MT774379">
    <property type="protein sequence ID" value="QOR58420.1"/>
    <property type="molecule type" value="Genomic_DNA"/>
</dbReference>
<comment type="cofactor">
    <cofactor evidence="2">
        <name>Mg(2+)</name>
        <dbReference type="ChEBI" id="CHEBI:18420"/>
    </cofactor>
</comment>
<dbReference type="InterPro" id="IPR002156">
    <property type="entry name" value="RNaseH_domain"/>
</dbReference>
<evidence type="ECO:0000256" key="8">
    <source>
        <dbReference type="ARBA" id="ARBA00022759"/>
    </source>
</evidence>
<proteinExistence type="inferred from homology"/>
<keyword evidence="10" id="KW-0460">Magnesium</keyword>
<evidence type="ECO:0000256" key="10">
    <source>
        <dbReference type="ARBA" id="ARBA00022842"/>
    </source>
</evidence>
<evidence type="ECO:0000256" key="9">
    <source>
        <dbReference type="ARBA" id="ARBA00022801"/>
    </source>
</evidence>
<dbReference type="RefSeq" id="YP_010110578.1">
    <property type="nucleotide sequence ID" value="NC_055872.1"/>
</dbReference>
<evidence type="ECO:0000256" key="4">
    <source>
        <dbReference type="ARBA" id="ARBA00011245"/>
    </source>
</evidence>
<keyword evidence="9" id="KW-0378">Hydrolase</keyword>
<dbReference type="PANTHER" id="PTHR10642:SF26">
    <property type="entry name" value="RIBONUCLEASE H1"/>
    <property type="match status" value="1"/>
</dbReference>